<evidence type="ECO:0000313" key="3">
    <source>
        <dbReference type="Proteomes" id="UP000036000"/>
    </source>
</evidence>
<sequence>MTFTGTSRQRGTKMKRAMFIGAIGCGKTTLLQRLKDLTIHYDKTQAVEFYQNIVDTPGEYIEHRRMYTNLATTAMDVDVVLMLQSATDQRLIFPEALSTMFARPVVGVVTKTDVADQAAIDWSSDQLKRAGAHQIFKVSALTGAHTEALRQFLDD</sequence>
<organism evidence="2 3">
    <name type="scientific">Levilactobacillus koreensis</name>
    <dbReference type="NCBI Taxonomy" id="637971"/>
    <lineage>
        <taxon>Bacteria</taxon>
        <taxon>Bacillati</taxon>
        <taxon>Bacillota</taxon>
        <taxon>Bacilli</taxon>
        <taxon>Lactobacillales</taxon>
        <taxon>Lactobacillaceae</taxon>
        <taxon>Levilactobacillus</taxon>
    </lineage>
</organism>
<accession>A0AAC8UWL6</accession>
<dbReference type="GO" id="GO:0006576">
    <property type="term" value="P:biogenic amine metabolic process"/>
    <property type="evidence" value="ECO:0007669"/>
    <property type="project" value="InterPro"/>
</dbReference>
<keyword evidence="1" id="KW-0547">Nucleotide-binding</keyword>
<dbReference type="Proteomes" id="UP000036000">
    <property type="component" value="Chromosome"/>
</dbReference>
<comment type="similarity">
    <text evidence="1">Belongs to the EutP/PduV family.</text>
</comment>
<dbReference type="InterPro" id="IPR027417">
    <property type="entry name" value="P-loop_NTPase"/>
</dbReference>
<dbReference type="PANTHER" id="PTHR40453">
    <property type="entry name" value="PROTEIN YOEF"/>
    <property type="match status" value="1"/>
</dbReference>
<dbReference type="NCBIfam" id="TIGR02528">
    <property type="entry name" value="EutP"/>
    <property type="match status" value="1"/>
</dbReference>
<reference evidence="2 3" key="1">
    <citation type="submission" date="2015-07" db="EMBL/GenBank/DDBJ databases">
        <title>Lactobacillus korensis/26-25/ whole genome sequencing.</title>
        <authorList>
            <person name="Kim M.K."/>
            <person name="Im W.-T."/>
            <person name="Srinivasan S."/>
            <person name="Lee J.-J."/>
        </authorList>
    </citation>
    <scope>NUCLEOTIDE SEQUENCE [LARGE SCALE GENOMIC DNA]</scope>
    <source>
        <strain evidence="2 3">26-25</strain>
    </source>
</reference>
<dbReference type="SUPFAM" id="SSF52540">
    <property type="entry name" value="P-loop containing nucleoside triphosphate hydrolases"/>
    <property type="match status" value="1"/>
</dbReference>
<dbReference type="CDD" id="cd00882">
    <property type="entry name" value="Ras_like_GTPase"/>
    <property type="match status" value="1"/>
</dbReference>
<evidence type="ECO:0000313" key="2">
    <source>
        <dbReference type="EMBL" id="AKP65381.1"/>
    </source>
</evidence>
<dbReference type="PIRSF" id="PIRSF036409">
    <property type="entry name" value="EutP_PduV"/>
    <property type="match status" value="1"/>
</dbReference>
<dbReference type="PANTHER" id="PTHR40453:SF1">
    <property type="entry name" value="PROTEIN YOEF"/>
    <property type="match status" value="1"/>
</dbReference>
<keyword evidence="3" id="KW-1185">Reference proteome</keyword>
<gene>
    <name evidence="2" type="ORF">ABN16_10450</name>
</gene>
<evidence type="ECO:0000256" key="1">
    <source>
        <dbReference type="PIRNR" id="PIRNR036409"/>
    </source>
</evidence>
<dbReference type="Gene3D" id="3.40.50.300">
    <property type="entry name" value="P-loop containing nucleotide triphosphate hydrolases"/>
    <property type="match status" value="1"/>
</dbReference>
<name>A0AAC8UWL6_9LACO</name>
<protein>
    <submittedName>
        <fullName evidence="2">Ethanolamine utilization protein EutP</fullName>
    </submittedName>
</protein>
<dbReference type="KEGG" id="lko:ABN16_10450"/>
<dbReference type="GO" id="GO:0005524">
    <property type="term" value="F:ATP binding"/>
    <property type="evidence" value="ECO:0007669"/>
    <property type="project" value="UniProtKB-UniRule"/>
</dbReference>
<dbReference type="InterPro" id="IPR012381">
    <property type="entry name" value="EutP_PduV"/>
</dbReference>
<dbReference type="AlphaFoldDB" id="A0AAC8UWL6"/>
<dbReference type="Pfam" id="PF10662">
    <property type="entry name" value="PduV-EutP"/>
    <property type="match status" value="1"/>
</dbReference>
<proteinExistence type="inferred from homology"/>
<dbReference type="EMBL" id="CP012033">
    <property type="protein sequence ID" value="AKP65381.1"/>
    <property type="molecule type" value="Genomic_DNA"/>
</dbReference>